<protein>
    <submittedName>
        <fullName evidence="2">Biotinidase</fullName>
    </submittedName>
</protein>
<dbReference type="EMBL" id="BPLR01014476">
    <property type="protein sequence ID" value="GIY69019.1"/>
    <property type="molecule type" value="Genomic_DNA"/>
</dbReference>
<feature type="region of interest" description="Disordered" evidence="1">
    <location>
        <begin position="203"/>
        <end position="225"/>
    </location>
</feature>
<dbReference type="Proteomes" id="UP001054945">
    <property type="component" value="Unassembled WGS sequence"/>
</dbReference>
<evidence type="ECO:0000313" key="2">
    <source>
        <dbReference type="EMBL" id="GIY69019.1"/>
    </source>
</evidence>
<name>A0AAV4VHC0_CAEEX</name>
<proteinExistence type="predicted"/>
<organism evidence="2 3">
    <name type="scientific">Caerostris extrusa</name>
    <name type="common">Bark spider</name>
    <name type="synonym">Caerostris bankana</name>
    <dbReference type="NCBI Taxonomy" id="172846"/>
    <lineage>
        <taxon>Eukaryota</taxon>
        <taxon>Metazoa</taxon>
        <taxon>Ecdysozoa</taxon>
        <taxon>Arthropoda</taxon>
        <taxon>Chelicerata</taxon>
        <taxon>Arachnida</taxon>
        <taxon>Araneae</taxon>
        <taxon>Araneomorphae</taxon>
        <taxon>Entelegynae</taxon>
        <taxon>Araneoidea</taxon>
        <taxon>Araneidae</taxon>
        <taxon>Caerostris</taxon>
    </lineage>
</organism>
<gene>
    <name evidence="2" type="primary">BTD_1</name>
    <name evidence="2" type="ORF">CEXT_691982</name>
</gene>
<keyword evidence="3" id="KW-1185">Reference proteome</keyword>
<accession>A0AAV4VHC0</accession>
<comment type="caution">
    <text evidence="2">The sequence shown here is derived from an EMBL/GenBank/DDBJ whole genome shotgun (WGS) entry which is preliminary data.</text>
</comment>
<evidence type="ECO:0000256" key="1">
    <source>
        <dbReference type="SAM" id="MobiDB-lite"/>
    </source>
</evidence>
<reference evidence="2 3" key="1">
    <citation type="submission" date="2021-06" db="EMBL/GenBank/DDBJ databases">
        <title>Caerostris extrusa draft genome.</title>
        <authorList>
            <person name="Kono N."/>
            <person name="Arakawa K."/>
        </authorList>
    </citation>
    <scope>NUCLEOTIDE SEQUENCE [LARGE SCALE GENOMIC DNA]</scope>
</reference>
<evidence type="ECO:0000313" key="3">
    <source>
        <dbReference type="Proteomes" id="UP001054945"/>
    </source>
</evidence>
<sequence length="225" mass="25560">MEENLTDYIFKKLTEPEGKVEACNKGVCCFVEYLADSMTENFTLLSSTTLRNFSYEVEDVLQAYSLEGQLQQRDRLSFSSSKRHETGAKIHGDHHHHDIKRDIHVDVAEGADILVVGLKGRCYDRDPPTAIVIKKLKFIYQGADIILYPEYGIFPSQNMASLPSEERSRLKDFMETVPDPKTVRANPCLEREEFSQRFILRTPELPSKEQFHSGGGQHGGPPDLP</sequence>
<dbReference type="AlphaFoldDB" id="A0AAV4VHC0"/>